<sequence>MDSTEQFSVSTNLFSSLKQFPMNQVINAMNMKFPKVGQISTSDLDIWLNNKNEAQPKIPKPEGKIVVLDVRPLEEYEVSHLKNSTRVDHNIENIGQFVNSFTTPDSKEPLTFACYCSVGYRSSLLGTRMLDFFASEGITNINVFNVEGSLFKWGNEHRPMYNKNEEATVFVHPFNKVWGKLLDAELRKEKI</sequence>
<dbReference type="InterPro" id="IPR001763">
    <property type="entry name" value="Rhodanese-like_dom"/>
</dbReference>
<evidence type="ECO:0000313" key="2">
    <source>
        <dbReference type="EMBL" id="KOF74922.1"/>
    </source>
</evidence>
<gene>
    <name evidence="2" type="ORF">OCBIM_22035487mg</name>
</gene>
<organism evidence="2">
    <name type="scientific">Octopus bimaculoides</name>
    <name type="common">California two-spotted octopus</name>
    <dbReference type="NCBI Taxonomy" id="37653"/>
    <lineage>
        <taxon>Eukaryota</taxon>
        <taxon>Metazoa</taxon>
        <taxon>Spiralia</taxon>
        <taxon>Lophotrochozoa</taxon>
        <taxon>Mollusca</taxon>
        <taxon>Cephalopoda</taxon>
        <taxon>Coleoidea</taxon>
        <taxon>Octopodiformes</taxon>
        <taxon>Octopoda</taxon>
        <taxon>Incirrata</taxon>
        <taxon>Octopodidae</taxon>
        <taxon>Octopus</taxon>
    </lineage>
</organism>
<dbReference type="SUPFAM" id="SSF52821">
    <property type="entry name" value="Rhodanese/Cell cycle control phosphatase"/>
    <property type="match status" value="1"/>
</dbReference>
<dbReference type="CDD" id="cd00158">
    <property type="entry name" value="RHOD"/>
    <property type="match status" value="1"/>
</dbReference>
<name>A0A0L8GD12_OCTBM</name>
<proteinExistence type="predicted"/>
<dbReference type="OrthoDB" id="566238at2759"/>
<dbReference type="OMA" id="WYNEGRP"/>
<dbReference type="PROSITE" id="PS50206">
    <property type="entry name" value="RHODANESE_3"/>
    <property type="match status" value="1"/>
</dbReference>
<feature type="domain" description="Rhodanese" evidence="1">
    <location>
        <begin position="61"/>
        <end position="162"/>
    </location>
</feature>
<evidence type="ECO:0000259" key="1">
    <source>
        <dbReference type="PROSITE" id="PS50206"/>
    </source>
</evidence>
<dbReference type="EMBL" id="KQ422403">
    <property type="protein sequence ID" value="KOF74922.1"/>
    <property type="molecule type" value="Genomic_DNA"/>
</dbReference>
<protein>
    <recommendedName>
        <fullName evidence="1">Rhodanese domain-containing protein</fullName>
    </recommendedName>
</protein>
<reference evidence="2" key="1">
    <citation type="submission" date="2015-07" db="EMBL/GenBank/DDBJ databases">
        <title>MeaNS - Measles Nucleotide Surveillance Program.</title>
        <authorList>
            <person name="Tran T."/>
            <person name="Druce J."/>
        </authorList>
    </citation>
    <scope>NUCLEOTIDE SEQUENCE</scope>
    <source>
        <strain evidence="2">UCB-OBI-ISO-001</strain>
        <tissue evidence="2">Gonad</tissue>
    </source>
</reference>
<accession>A0A0L8GD12</accession>
<dbReference type="AlphaFoldDB" id="A0A0L8GD12"/>
<dbReference type="Gene3D" id="3.40.250.10">
    <property type="entry name" value="Rhodanese-like domain"/>
    <property type="match status" value="1"/>
</dbReference>
<dbReference type="InterPro" id="IPR036873">
    <property type="entry name" value="Rhodanese-like_dom_sf"/>
</dbReference>
<dbReference type="SMART" id="SM00450">
    <property type="entry name" value="RHOD"/>
    <property type="match status" value="1"/>
</dbReference>
<dbReference type="Pfam" id="PF00581">
    <property type="entry name" value="Rhodanese"/>
    <property type="match status" value="1"/>
</dbReference>